<gene>
    <name evidence="2" type="ORF">PAECIP111892_05286</name>
</gene>
<dbReference type="Proteomes" id="UP000838324">
    <property type="component" value="Unassembled WGS sequence"/>
</dbReference>
<name>A0ABM9CSH7_9BACL</name>
<organism evidence="2 3">
    <name type="scientific">Paenibacillus auburnensis</name>
    <dbReference type="NCBI Taxonomy" id="2905649"/>
    <lineage>
        <taxon>Bacteria</taxon>
        <taxon>Bacillati</taxon>
        <taxon>Bacillota</taxon>
        <taxon>Bacilli</taxon>
        <taxon>Bacillales</taxon>
        <taxon>Paenibacillaceae</taxon>
        <taxon>Paenibacillus</taxon>
    </lineage>
</organism>
<feature type="region of interest" description="Disordered" evidence="1">
    <location>
        <begin position="1"/>
        <end position="48"/>
    </location>
</feature>
<accession>A0ABM9CSH7</accession>
<keyword evidence="3" id="KW-1185">Reference proteome</keyword>
<evidence type="ECO:0000313" key="3">
    <source>
        <dbReference type="Proteomes" id="UP000838324"/>
    </source>
</evidence>
<protein>
    <submittedName>
        <fullName evidence="2">Uncharacterized protein</fullName>
    </submittedName>
</protein>
<dbReference type="EMBL" id="CAKMMG010000012">
    <property type="protein sequence ID" value="CAH1223139.1"/>
    <property type="molecule type" value="Genomic_DNA"/>
</dbReference>
<evidence type="ECO:0000313" key="2">
    <source>
        <dbReference type="EMBL" id="CAH1223139.1"/>
    </source>
</evidence>
<reference evidence="2" key="1">
    <citation type="submission" date="2022-01" db="EMBL/GenBank/DDBJ databases">
        <authorList>
            <person name="Criscuolo A."/>
        </authorList>
    </citation>
    <scope>NUCLEOTIDE SEQUENCE</scope>
    <source>
        <strain evidence="2">CIP111892</strain>
    </source>
</reference>
<comment type="caution">
    <text evidence="2">The sequence shown here is derived from an EMBL/GenBank/DDBJ whole genome shotgun (WGS) entry which is preliminary data.</text>
</comment>
<evidence type="ECO:0000256" key="1">
    <source>
        <dbReference type="SAM" id="MobiDB-lite"/>
    </source>
</evidence>
<proteinExistence type="predicted"/>
<feature type="compositionally biased region" description="Basic and acidic residues" evidence="1">
    <location>
        <begin position="1"/>
        <end position="10"/>
    </location>
</feature>
<dbReference type="RefSeq" id="WP_236337187.1">
    <property type="nucleotide sequence ID" value="NZ_CAKMMG010000012.1"/>
</dbReference>
<sequence>MGHEKKKEVGKFMGDGFAPAETNQVGDWGNSDGFSLWDAAGQDSETGFEDWEGRQETHDMFHNSYD</sequence>